<comment type="catalytic activity">
    <reaction evidence="8">
        <text>a 6-O-methyl-2'-deoxyguanosine in DNA + L-cysteinyl-[protein] = S-methyl-L-cysteinyl-[protein] + a 2'-deoxyguanosine in DNA</text>
        <dbReference type="Rhea" id="RHEA:24000"/>
        <dbReference type="Rhea" id="RHEA-COMP:10131"/>
        <dbReference type="Rhea" id="RHEA-COMP:10132"/>
        <dbReference type="Rhea" id="RHEA-COMP:11367"/>
        <dbReference type="Rhea" id="RHEA-COMP:11368"/>
        <dbReference type="ChEBI" id="CHEBI:29950"/>
        <dbReference type="ChEBI" id="CHEBI:82612"/>
        <dbReference type="ChEBI" id="CHEBI:85445"/>
        <dbReference type="ChEBI" id="CHEBI:85448"/>
        <dbReference type="EC" id="2.1.1.63"/>
    </reaction>
</comment>
<evidence type="ECO:0000259" key="9">
    <source>
        <dbReference type="Pfam" id="PF01035"/>
    </source>
</evidence>
<evidence type="ECO:0000256" key="7">
    <source>
        <dbReference type="ARBA" id="ARBA00023204"/>
    </source>
</evidence>
<evidence type="ECO:0000256" key="2">
    <source>
        <dbReference type="ARBA" id="ARBA00008711"/>
    </source>
</evidence>
<evidence type="ECO:0000256" key="5">
    <source>
        <dbReference type="ARBA" id="ARBA00022679"/>
    </source>
</evidence>
<dbReference type="SUPFAM" id="SSF53155">
    <property type="entry name" value="Methylated DNA-protein cysteine methyltransferase domain"/>
    <property type="match status" value="1"/>
</dbReference>
<dbReference type="PANTHER" id="PTHR10815:SF12">
    <property type="entry name" value="METHYLATED-DNA--PROTEIN-CYSTEINE METHYLTRANSFERASE, INDUCIBLE"/>
    <property type="match status" value="1"/>
</dbReference>
<gene>
    <name evidence="11" type="ORF">EHS13_14110</name>
</gene>
<evidence type="ECO:0000256" key="1">
    <source>
        <dbReference type="ARBA" id="ARBA00001286"/>
    </source>
</evidence>
<evidence type="ECO:0000256" key="3">
    <source>
        <dbReference type="ARBA" id="ARBA00011918"/>
    </source>
</evidence>
<reference evidence="12" key="1">
    <citation type="submission" date="2018-11" db="EMBL/GenBank/DDBJ databases">
        <title>Complete genome sequence of Paenibacillus sp. ML311-T8.</title>
        <authorList>
            <person name="Nam Y.-D."/>
            <person name="Kang J."/>
            <person name="Chung W.-H."/>
            <person name="Park Y.S."/>
        </authorList>
    </citation>
    <scope>NUCLEOTIDE SEQUENCE [LARGE SCALE GENOMIC DNA]</scope>
    <source>
        <strain evidence="12">ML311-T8</strain>
    </source>
</reference>
<dbReference type="InterPro" id="IPR036217">
    <property type="entry name" value="MethylDNA_cys_MeTrfase_DNAb"/>
</dbReference>
<dbReference type="NCBIfam" id="TIGR00589">
    <property type="entry name" value="ogt"/>
    <property type="match status" value="1"/>
</dbReference>
<comment type="catalytic activity">
    <reaction evidence="1">
        <text>a 4-O-methyl-thymidine in DNA + L-cysteinyl-[protein] = a thymidine in DNA + S-methyl-L-cysteinyl-[protein]</text>
        <dbReference type="Rhea" id="RHEA:53428"/>
        <dbReference type="Rhea" id="RHEA-COMP:10131"/>
        <dbReference type="Rhea" id="RHEA-COMP:10132"/>
        <dbReference type="Rhea" id="RHEA-COMP:13555"/>
        <dbReference type="Rhea" id="RHEA-COMP:13556"/>
        <dbReference type="ChEBI" id="CHEBI:29950"/>
        <dbReference type="ChEBI" id="CHEBI:82612"/>
        <dbReference type="ChEBI" id="CHEBI:137386"/>
        <dbReference type="ChEBI" id="CHEBI:137387"/>
        <dbReference type="EC" id="2.1.1.63"/>
    </reaction>
</comment>
<keyword evidence="6" id="KW-0227">DNA damage</keyword>
<dbReference type="GO" id="GO:0032259">
    <property type="term" value="P:methylation"/>
    <property type="evidence" value="ECO:0007669"/>
    <property type="project" value="UniProtKB-KW"/>
</dbReference>
<name>A0A6B8RKI3_9BACL</name>
<feature type="domain" description="Methylguanine DNA methyltransferase ribonuclease-like" evidence="10">
    <location>
        <begin position="9"/>
        <end position="87"/>
    </location>
</feature>
<dbReference type="EMBL" id="CP034235">
    <property type="protein sequence ID" value="QGQ95926.1"/>
    <property type="molecule type" value="Genomic_DNA"/>
</dbReference>
<dbReference type="RefSeq" id="WP_155700961.1">
    <property type="nucleotide sequence ID" value="NZ_CP034235.1"/>
</dbReference>
<keyword evidence="5 11" id="KW-0808">Transferase</keyword>
<comment type="similarity">
    <text evidence="2">Belongs to the MGMT family.</text>
</comment>
<sequence>MENKRNLQLYWTRLTHEDWNIHLAATSEGICYVGSLNQPFEELTNWSAVRFKGSTLIRDDEKLQPYVTELIEYLQGSSKSFKLPFDYAGTPFQVAVWKALCSIPYGQTKSYSDIAIQIKKPAAVRAVGTAIGANPLLITIPCHRVIGKNGALTGYRGGLDMKTKLLQLERKDVYDEGGIQHGKFSH</sequence>
<dbReference type="KEGG" id="ppsc:EHS13_14110"/>
<feature type="domain" description="Methylated-DNA-[protein]-cysteine S-methyltransferase DNA binding" evidence="9">
    <location>
        <begin position="91"/>
        <end position="170"/>
    </location>
</feature>
<dbReference type="InterPro" id="IPR014048">
    <property type="entry name" value="MethylDNA_cys_MeTrfase_DNA-bd"/>
</dbReference>
<dbReference type="Gene3D" id="3.30.160.70">
    <property type="entry name" value="Methylated DNA-protein cysteine methyltransferase domain"/>
    <property type="match status" value="1"/>
</dbReference>
<evidence type="ECO:0000256" key="4">
    <source>
        <dbReference type="ARBA" id="ARBA00022603"/>
    </source>
</evidence>
<keyword evidence="4 11" id="KW-0489">Methyltransferase</keyword>
<dbReference type="Gene3D" id="1.10.10.10">
    <property type="entry name" value="Winged helix-like DNA-binding domain superfamily/Winged helix DNA-binding domain"/>
    <property type="match status" value="1"/>
</dbReference>
<proteinExistence type="inferred from homology"/>
<dbReference type="GO" id="GO:0003908">
    <property type="term" value="F:methylated-DNA-[protein]-cysteine S-methyltransferase activity"/>
    <property type="evidence" value="ECO:0007669"/>
    <property type="project" value="UniProtKB-EC"/>
</dbReference>
<protein>
    <recommendedName>
        <fullName evidence="3">methylated-DNA--[protein]-cysteine S-methyltransferase</fullName>
        <ecNumber evidence="3">2.1.1.63</ecNumber>
    </recommendedName>
</protein>
<dbReference type="Proteomes" id="UP000426246">
    <property type="component" value="Chromosome"/>
</dbReference>
<dbReference type="OrthoDB" id="9802228at2"/>
<evidence type="ECO:0000313" key="12">
    <source>
        <dbReference type="Proteomes" id="UP000426246"/>
    </source>
</evidence>
<evidence type="ECO:0000256" key="8">
    <source>
        <dbReference type="ARBA" id="ARBA00049348"/>
    </source>
</evidence>
<dbReference type="SUPFAM" id="SSF46767">
    <property type="entry name" value="Methylated DNA-protein cysteine methyltransferase, C-terminal domain"/>
    <property type="match status" value="1"/>
</dbReference>
<dbReference type="Pfam" id="PF02870">
    <property type="entry name" value="Methyltransf_1N"/>
    <property type="match status" value="1"/>
</dbReference>
<dbReference type="AlphaFoldDB" id="A0A6B8RKI3"/>
<evidence type="ECO:0000259" key="10">
    <source>
        <dbReference type="Pfam" id="PF02870"/>
    </source>
</evidence>
<organism evidence="11 12">
    <name type="scientific">Paenibacillus psychroresistens</name>
    <dbReference type="NCBI Taxonomy" id="1778678"/>
    <lineage>
        <taxon>Bacteria</taxon>
        <taxon>Bacillati</taxon>
        <taxon>Bacillota</taxon>
        <taxon>Bacilli</taxon>
        <taxon>Bacillales</taxon>
        <taxon>Paenibacillaceae</taxon>
        <taxon>Paenibacillus</taxon>
    </lineage>
</organism>
<evidence type="ECO:0000256" key="6">
    <source>
        <dbReference type="ARBA" id="ARBA00022763"/>
    </source>
</evidence>
<keyword evidence="12" id="KW-1185">Reference proteome</keyword>
<dbReference type="InterPro" id="IPR036388">
    <property type="entry name" value="WH-like_DNA-bd_sf"/>
</dbReference>
<dbReference type="CDD" id="cd06445">
    <property type="entry name" value="ATase"/>
    <property type="match status" value="1"/>
</dbReference>
<dbReference type="PROSITE" id="PS00374">
    <property type="entry name" value="MGMT"/>
    <property type="match status" value="1"/>
</dbReference>
<dbReference type="EC" id="2.1.1.63" evidence="3"/>
<dbReference type="FunFam" id="1.10.10.10:FF:000214">
    <property type="entry name" value="Methylated-DNA--protein-cysteine methyltransferase"/>
    <property type="match status" value="1"/>
</dbReference>
<dbReference type="PANTHER" id="PTHR10815">
    <property type="entry name" value="METHYLATED-DNA--PROTEIN-CYSTEINE METHYLTRANSFERASE"/>
    <property type="match status" value="1"/>
</dbReference>
<dbReference type="GO" id="GO:0006281">
    <property type="term" value="P:DNA repair"/>
    <property type="evidence" value="ECO:0007669"/>
    <property type="project" value="UniProtKB-KW"/>
</dbReference>
<dbReference type="InterPro" id="IPR008332">
    <property type="entry name" value="MethylG_MeTrfase_N"/>
</dbReference>
<dbReference type="InterPro" id="IPR036631">
    <property type="entry name" value="MGMT_N_sf"/>
</dbReference>
<evidence type="ECO:0000313" key="11">
    <source>
        <dbReference type="EMBL" id="QGQ95926.1"/>
    </source>
</evidence>
<keyword evidence="7" id="KW-0234">DNA repair</keyword>
<dbReference type="InterPro" id="IPR001497">
    <property type="entry name" value="MethylDNA_cys_MeTrfase_AS"/>
</dbReference>
<dbReference type="Pfam" id="PF01035">
    <property type="entry name" value="DNA_binding_1"/>
    <property type="match status" value="1"/>
</dbReference>
<accession>A0A6B8RKI3</accession>